<dbReference type="PROSITE" id="PS50985">
    <property type="entry name" value="GRAS"/>
    <property type="match status" value="1"/>
</dbReference>
<accession>A0AA86VKB2</accession>
<proteinExistence type="inferred from homology"/>
<dbReference type="AlphaFoldDB" id="A0AA86VKB2"/>
<dbReference type="Proteomes" id="UP001189624">
    <property type="component" value="Chromosome 8"/>
</dbReference>
<feature type="region of interest" description="Leucine repeat II (LRII)" evidence="5">
    <location>
        <begin position="342"/>
        <end position="374"/>
    </location>
</feature>
<organism evidence="6 7">
    <name type="scientific">Sphenostylis stenocarpa</name>
    <dbReference type="NCBI Taxonomy" id="92480"/>
    <lineage>
        <taxon>Eukaryota</taxon>
        <taxon>Viridiplantae</taxon>
        <taxon>Streptophyta</taxon>
        <taxon>Embryophyta</taxon>
        <taxon>Tracheophyta</taxon>
        <taxon>Spermatophyta</taxon>
        <taxon>Magnoliopsida</taxon>
        <taxon>eudicotyledons</taxon>
        <taxon>Gunneridae</taxon>
        <taxon>Pentapetalae</taxon>
        <taxon>rosids</taxon>
        <taxon>fabids</taxon>
        <taxon>Fabales</taxon>
        <taxon>Fabaceae</taxon>
        <taxon>Papilionoideae</taxon>
        <taxon>50 kb inversion clade</taxon>
        <taxon>NPAAA clade</taxon>
        <taxon>indigoferoid/millettioid clade</taxon>
        <taxon>Phaseoleae</taxon>
        <taxon>Sphenostylis</taxon>
    </lineage>
</organism>
<keyword evidence="7" id="KW-1185">Reference proteome</keyword>
<comment type="subcellular location">
    <subcellularLocation>
        <location evidence="1">Nucleus</location>
    </subcellularLocation>
</comment>
<comment type="caution">
    <text evidence="5">Lacks conserved residue(s) required for the propagation of feature annotation.</text>
</comment>
<sequence length="554" mass="62617">MFNEPVTFQMKMSQKHKMSYNSNRFSIEPAQNFGSCCFLQSENLDYHSSSDNSGHTTYPSVRSVEHYCTLESSTKISFPSLNSPSTVSFSSNNSPVSKLQPKPYVLSSQNSLEIANDSLENESCLTHSDSELRHKIRELESVMLGHDADILDMYDTAIPEESDPFLLEAERWKKMMEMISRGDLKEMLCTCAIAVAENDMETTEWLMSELRKLVSVSGNPIQRLGAYMLEALVARVASSGSTIYKALKCKEPTGSELLSHMHLLYEICPYLKFGYMSANGAIAEVMKGESEVHIIDFQINQGIQWVSLIQALAGRPGGPPKIRITGFDDSTSAYARQGGLEIVGERLLTLAQSYDVSFEFHAIKVAPTDVEIKDLELRPREAIAVNFAMMLHHVPDESVDSKNHRDRLLRLAKCLSPKIVTLVEQESHTNNLPFFPRFVETVNYYLAIFESIDAALPRENKERINVEQHCLAREVVNLVACEGAERVERHELLKKWRSRFTMAGFSPYPLNSFITCSIKNLQQTYQGHYTLEERDGALCLGWMNQVLITSCAWR</sequence>
<dbReference type="Pfam" id="PF03514">
    <property type="entry name" value="GRAS"/>
    <property type="match status" value="1"/>
</dbReference>
<gene>
    <name evidence="6" type="ORF">AYBTSS11_LOCUS23483</name>
</gene>
<feature type="region of interest" description="SAW" evidence="5">
    <location>
        <begin position="480"/>
        <end position="554"/>
    </location>
</feature>
<evidence type="ECO:0000256" key="4">
    <source>
        <dbReference type="ARBA" id="ARBA00023242"/>
    </source>
</evidence>
<dbReference type="Gramene" id="rna-AYBTSS11_LOCUS23483">
    <property type="protein sequence ID" value="CAJ1971482.1"/>
    <property type="gene ID" value="gene-AYBTSS11_LOCUS23483"/>
</dbReference>
<dbReference type="PANTHER" id="PTHR31636">
    <property type="entry name" value="OSJNBA0084A10.13 PROTEIN-RELATED"/>
    <property type="match status" value="1"/>
</dbReference>
<keyword evidence="4" id="KW-0539">Nucleus</keyword>
<keyword evidence="2" id="KW-0805">Transcription regulation</keyword>
<evidence type="ECO:0000256" key="5">
    <source>
        <dbReference type="PROSITE-ProRule" id="PRU01191"/>
    </source>
</evidence>
<feature type="region of interest" description="Leucine repeat I (LRI)" evidence="5">
    <location>
        <begin position="182"/>
        <end position="242"/>
    </location>
</feature>
<reference evidence="6" key="1">
    <citation type="submission" date="2023-10" db="EMBL/GenBank/DDBJ databases">
        <authorList>
            <person name="Domelevo Entfellner J.-B."/>
        </authorList>
    </citation>
    <scope>NUCLEOTIDE SEQUENCE</scope>
</reference>
<evidence type="ECO:0000256" key="3">
    <source>
        <dbReference type="ARBA" id="ARBA00023163"/>
    </source>
</evidence>
<dbReference type="InterPro" id="IPR005202">
    <property type="entry name" value="TF_GRAS"/>
</dbReference>
<protein>
    <recommendedName>
        <fullName evidence="8">Scarecrow-like protein 5</fullName>
    </recommendedName>
</protein>
<keyword evidence="3" id="KW-0804">Transcription</keyword>
<evidence type="ECO:0000313" key="6">
    <source>
        <dbReference type="EMBL" id="CAJ1971482.1"/>
    </source>
</evidence>
<name>A0AA86VKB2_9FABA</name>
<evidence type="ECO:0000256" key="2">
    <source>
        <dbReference type="ARBA" id="ARBA00023015"/>
    </source>
</evidence>
<comment type="similarity">
    <text evidence="5">Belongs to the GRAS family.</text>
</comment>
<dbReference type="GO" id="GO:0005634">
    <property type="term" value="C:nucleus"/>
    <property type="evidence" value="ECO:0007669"/>
    <property type="project" value="UniProtKB-SubCell"/>
</dbReference>
<dbReference type="EMBL" id="OY731405">
    <property type="protein sequence ID" value="CAJ1971482.1"/>
    <property type="molecule type" value="Genomic_DNA"/>
</dbReference>
<evidence type="ECO:0000256" key="1">
    <source>
        <dbReference type="ARBA" id="ARBA00004123"/>
    </source>
</evidence>
<evidence type="ECO:0000313" key="7">
    <source>
        <dbReference type="Proteomes" id="UP001189624"/>
    </source>
</evidence>
<evidence type="ECO:0008006" key="8">
    <source>
        <dbReference type="Google" id="ProtNLM"/>
    </source>
</evidence>
<feature type="short sequence motif" description="VHIID" evidence="5">
    <location>
        <begin position="292"/>
        <end position="296"/>
    </location>
</feature>
<feature type="region of interest" description="VHIID" evidence="5">
    <location>
        <begin position="261"/>
        <end position="326"/>
    </location>
</feature>